<dbReference type="EMBL" id="AMQM01007457">
    <property type="status" value="NOT_ANNOTATED_CDS"/>
    <property type="molecule type" value="Genomic_DNA"/>
</dbReference>
<dbReference type="InParanoid" id="T1FVQ7"/>
<protein>
    <submittedName>
        <fullName evidence="1 2">Uncharacterized protein</fullName>
    </submittedName>
</protein>
<dbReference type="HOGENOM" id="CLU_824592_0_0_1"/>
<evidence type="ECO:0000313" key="3">
    <source>
        <dbReference type="Proteomes" id="UP000015101"/>
    </source>
</evidence>
<dbReference type="KEGG" id="hro:HELRODRAFT_194135"/>
<keyword evidence="3" id="KW-1185">Reference proteome</keyword>
<organism evidence="2 3">
    <name type="scientific">Helobdella robusta</name>
    <name type="common">Californian leech</name>
    <dbReference type="NCBI Taxonomy" id="6412"/>
    <lineage>
        <taxon>Eukaryota</taxon>
        <taxon>Metazoa</taxon>
        <taxon>Spiralia</taxon>
        <taxon>Lophotrochozoa</taxon>
        <taxon>Annelida</taxon>
        <taxon>Clitellata</taxon>
        <taxon>Hirudinea</taxon>
        <taxon>Rhynchobdellida</taxon>
        <taxon>Glossiphoniidae</taxon>
        <taxon>Helobdella</taxon>
    </lineage>
</organism>
<reference evidence="2" key="3">
    <citation type="submission" date="2015-06" db="UniProtKB">
        <authorList>
            <consortium name="EnsemblMetazoa"/>
        </authorList>
    </citation>
    <scope>IDENTIFICATION</scope>
</reference>
<evidence type="ECO:0000313" key="2">
    <source>
        <dbReference type="EnsemblMetazoa" id="HelroP194135"/>
    </source>
</evidence>
<sequence>MFIFSDDKSVQLLGSKKFKVTKVVNFTPAKEYVVNRDYETVTTNDGAEPAAELKPAADEDVVNVKNETKDSSSPYEFEASKPDDDAQIYDFQYSKNVQAVVNPIVTNQTKLDSYGSLECSDLNLKSEVDSTERLKIDCVVHYLWRIEERPNNSVLVVSVIFGEENSSKFMSDRMCNDERYKKFNMENRFPLRMIKDLELGNPVEIKVYDISYKCDNDDIVLKPMTRTIPVYEYIKETPLHVAFHMDVDVPQSRLKFTRFTCNVVLLHIPATFSFYLKENIESNQLDALIPEKVNKTTGQLGQDRSAPKDPKIHEMANHACLSNQFHTLHTSEQYRYE</sequence>
<dbReference type="Proteomes" id="UP000015101">
    <property type="component" value="Unassembled WGS sequence"/>
</dbReference>
<dbReference type="EnsemblMetazoa" id="HelroT194135">
    <property type="protein sequence ID" value="HelroP194135"/>
    <property type="gene ID" value="HelroG194135"/>
</dbReference>
<dbReference type="AlphaFoldDB" id="T1FVQ7"/>
<dbReference type="GeneID" id="20212903"/>
<dbReference type="RefSeq" id="XP_009028601.1">
    <property type="nucleotide sequence ID" value="XM_009030353.1"/>
</dbReference>
<evidence type="ECO:0000313" key="1">
    <source>
        <dbReference type="EMBL" id="ESN93331.1"/>
    </source>
</evidence>
<gene>
    <name evidence="2" type="primary">20212903</name>
    <name evidence="1" type="ORF">HELRODRAFT_194135</name>
</gene>
<accession>T1FVQ7</accession>
<reference evidence="1 3" key="2">
    <citation type="journal article" date="2013" name="Nature">
        <title>Insights into bilaterian evolution from three spiralian genomes.</title>
        <authorList>
            <person name="Simakov O."/>
            <person name="Marletaz F."/>
            <person name="Cho S.J."/>
            <person name="Edsinger-Gonzales E."/>
            <person name="Havlak P."/>
            <person name="Hellsten U."/>
            <person name="Kuo D.H."/>
            <person name="Larsson T."/>
            <person name="Lv J."/>
            <person name="Arendt D."/>
            <person name="Savage R."/>
            <person name="Osoegawa K."/>
            <person name="de Jong P."/>
            <person name="Grimwood J."/>
            <person name="Chapman J.A."/>
            <person name="Shapiro H."/>
            <person name="Aerts A."/>
            <person name="Otillar R.P."/>
            <person name="Terry A.Y."/>
            <person name="Boore J.L."/>
            <person name="Grigoriev I.V."/>
            <person name="Lindberg D.R."/>
            <person name="Seaver E.C."/>
            <person name="Weisblat D.A."/>
            <person name="Putnam N.H."/>
            <person name="Rokhsar D.S."/>
        </authorList>
    </citation>
    <scope>NUCLEOTIDE SEQUENCE</scope>
</reference>
<reference evidence="3" key="1">
    <citation type="submission" date="2012-12" db="EMBL/GenBank/DDBJ databases">
        <authorList>
            <person name="Hellsten U."/>
            <person name="Grimwood J."/>
            <person name="Chapman J.A."/>
            <person name="Shapiro H."/>
            <person name="Aerts A."/>
            <person name="Otillar R.P."/>
            <person name="Terry A.Y."/>
            <person name="Boore J.L."/>
            <person name="Simakov O."/>
            <person name="Marletaz F."/>
            <person name="Cho S.-J."/>
            <person name="Edsinger-Gonzales E."/>
            <person name="Havlak P."/>
            <person name="Kuo D.-H."/>
            <person name="Larsson T."/>
            <person name="Lv J."/>
            <person name="Arendt D."/>
            <person name="Savage R."/>
            <person name="Osoegawa K."/>
            <person name="de Jong P."/>
            <person name="Lindberg D.R."/>
            <person name="Seaver E.C."/>
            <person name="Weisblat D.A."/>
            <person name="Putnam N.H."/>
            <person name="Grigoriev I.V."/>
            <person name="Rokhsar D.S."/>
        </authorList>
    </citation>
    <scope>NUCLEOTIDE SEQUENCE</scope>
</reference>
<proteinExistence type="predicted"/>
<dbReference type="CTD" id="20212903"/>
<dbReference type="EMBL" id="KB097620">
    <property type="protein sequence ID" value="ESN93331.1"/>
    <property type="molecule type" value="Genomic_DNA"/>
</dbReference>
<name>T1FVQ7_HELRO</name>